<evidence type="ECO:0000313" key="8">
    <source>
        <dbReference type="Proteomes" id="UP000006190"/>
    </source>
</evidence>
<keyword evidence="2" id="KW-0633">Potassium transport</keyword>
<dbReference type="PRINTS" id="PR00335">
    <property type="entry name" value="KUPTAKETRKA"/>
</dbReference>
<dbReference type="STRING" id="883113.HMPREF9708_00732"/>
<dbReference type="GO" id="GO:0005886">
    <property type="term" value="C:plasma membrane"/>
    <property type="evidence" value="ECO:0007669"/>
    <property type="project" value="InterPro"/>
</dbReference>
<dbReference type="InterPro" id="IPR003148">
    <property type="entry name" value="RCK_N"/>
</dbReference>
<dbReference type="Pfam" id="PF02080">
    <property type="entry name" value="TrkA_C"/>
    <property type="match status" value="1"/>
</dbReference>
<dbReference type="PANTHER" id="PTHR43833">
    <property type="entry name" value="POTASSIUM CHANNEL PROTEIN 2-RELATED-RELATED"/>
    <property type="match status" value="1"/>
</dbReference>
<dbReference type="Gene3D" id="3.40.50.720">
    <property type="entry name" value="NAD(P)-binding Rossmann-like Domain"/>
    <property type="match status" value="1"/>
</dbReference>
<gene>
    <name evidence="7" type="ORF">HMPREF9708_00732</name>
</gene>
<evidence type="ECO:0000259" key="6">
    <source>
        <dbReference type="PROSITE" id="PS51201"/>
    </source>
</evidence>
<dbReference type="InterPro" id="IPR036291">
    <property type="entry name" value="NAD(P)-bd_dom_sf"/>
</dbReference>
<evidence type="ECO:0000256" key="5">
    <source>
        <dbReference type="SAM" id="SignalP"/>
    </source>
</evidence>
<feature type="chain" id="PRO_5039067764" description="Trk system potassium uptake protein TrkA" evidence="5">
    <location>
        <begin position="20"/>
        <end position="221"/>
    </location>
</feature>
<dbReference type="InterPro" id="IPR006037">
    <property type="entry name" value="RCK_C"/>
</dbReference>
<dbReference type="eggNOG" id="COG0569">
    <property type="taxonomic scope" value="Bacteria"/>
</dbReference>
<sequence>MKKKVIAVLGLGLFGSSLARTLAENGQEVIAIDREMEWVENLADHVAYAVQGDFSKYEVLKEAGVGSADVVVIASSKFENSIMTLLALQKLEVPQIIAKTRQAEYRKVLLKLGVDQVILPEADMGVRFANELTNGSVLDLIQLDNANQMVEFTAHGKWVGKTIDQVNFRQEYSLNLLAIKSQGQDEFKVDIDPNYQIQDKDTFIGLTNNQEVQQILKALDK</sequence>
<dbReference type="SUPFAM" id="SSF51735">
    <property type="entry name" value="NAD(P)-binding Rossmann-fold domains"/>
    <property type="match status" value="1"/>
</dbReference>
<dbReference type="HOGENOM" id="CLU_046525_3_2_9"/>
<evidence type="ECO:0000313" key="7">
    <source>
        <dbReference type="EMBL" id="EHR37171.1"/>
    </source>
</evidence>
<comment type="caution">
    <text evidence="7">The sequence shown here is derived from an EMBL/GenBank/DDBJ whole genome shotgun (WGS) entry which is preliminary data.</text>
</comment>
<dbReference type="InterPro" id="IPR006036">
    <property type="entry name" value="K_uptake_TrkA"/>
</dbReference>
<dbReference type="PATRIC" id="fig|883113.3.peg.730"/>
<dbReference type="RefSeq" id="WP_006308759.1">
    <property type="nucleotide sequence ID" value="NZ_JH601133.1"/>
</dbReference>
<feature type="domain" description="RCK N-terminal" evidence="6">
    <location>
        <begin position="3"/>
        <end position="118"/>
    </location>
</feature>
<keyword evidence="2" id="KW-0813">Transport</keyword>
<dbReference type="InterPro" id="IPR036721">
    <property type="entry name" value="RCK_C_sf"/>
</dbReference>
<dbReference type="Gene3D" id="3.30.70.1450">
    <property type="entry name" value="Regulator of K+ conductance, C-terminal domain"/>
    <property type="match status" value="1"/>
</dbReference>
<keyword evidence="3" id="KW-0630">Potassium</keyword>
<dbReference type="EMBL" id="AGEG01000009">
    <property type="protein sequence ID" value="EHR37171.1"/>
    <property type="molecule type" value="Genomic_DNA"/>
</dbReference>
<keyword evidence="2" id="KW-0406">Ion transport</keyword>
<accession>H3NIP3</accession>
<keyword evidence="8" id="KW-1185">Reference proteome</keyword>
<feature type="signal peptide" evidence="5">
    <location>
        <begin position="1"/>
        <end position="19"/>
    </location>
</feature>
<evidence type="ECO:0000256" key="1">
    <source>
        <dbReference type="ARBA" id="ARBA00017378"/>
    </source>
</evidence>
<reference evidence="7 8" key="1">
    <citation type="submission" date="2012-01" db="EMBL/GenBank/DDBJ databases">
        <title>The Genome Sequence of Facklamia languida CCUG 37842.</title>
        <authorList>
            <consortium name="The Broad Institute Genome Sequencing Platform"/>
            <person name="Earl A."/>
            <person name="Ward D."/>
            <person name="Feldgarden M."/>
            <person name="Gevers D."/>
            <person name="Huys G."/>
            <person name="Young S.K."/>
            <person name="Zeng Q."/>
            <person name="Gargeya S."/>
            <person name="Fitzgerald M."/>
            <person name="Haas B."/>
            <person name="Abouelleil A."/>
            <person name="Alvarado L."/>
            <person name="Arachchi H.M."/>
            <person name="Berlin A."/>
            <person name="Chapman S.B."/>
            <person name="Gearin G."/>
            <person name="Goldberg J."/>
            <person name="Griggs A."/>
            <person name="Gujja S."/>
            <person name="Hansen M."/>
            <person name="Heiman D."/>
            <person name="Howarth C."/>
            <person name="Larimer J."/>
            <person name="Lui A."/>
            <person name="MacDonald P.J.P."/>
            <person name="McCowen C."/>
            <person name="Montmayeur A."/>
            <person name="Murphy C."/>
            <person name="Neiman D."/>
            <person name="Pearson M."/>
            <person name="Priest M."/>
            <person name="Roberts A."/>
            <person name="Saif S."/>
            <person name="Shea T."/>
            <person name="Sisk P."/>
            <person name="Stolte C."/>
            <person name="Sykes S."/>
            <person name="Wortman J."/>
            <person name="Nusbaum C."/>
            <person name="Birren B."/>
        </authorList>
    </citation>
    <scope>NUCLEOTIDE SEQUENCE [LARGE SCALE GENOMIC DNA]</scope>
    <source>
        <strain evidence="7 8">CCUG 37842</strain>
    </source>
</reference>
<evidence type="ECO:0000256" key="4">
    <source>
        <dbReference type="ARBA" id="ARBA00023027"/>
    </source>
</evidence>
<keyword evidence="5" id="KW-0732">Signal</keyword>
<dbReference type="GO" id="GO:0015079">
    <property type="term" value="F:potassium ion transmembrane transporter activity"/>
    <property type="evidence" value="ECO:0007669"/>
    <property type="project" value="InterPro"/>
</dbReference>
<dbReference type="Pfam" id="PF02254">
    <property type="entry name" value="TrkA_N"/>
    <property type="match status" value="1"/>
</dbReference>
<evidence type="ECO:0000256" key="2">
    <source>
        <dbReference type="ARBA" id="ARBA00022538"/>
    </source>
</evidence>
<dbReference type="PANTHER" id="PTHR43833:SF7">
    <property type="entry name" value="KTR SYSTEM POTASSIUM UPTAKE PROTEIN C"/>
    <property type="match status" value="1"/>
</dbReference>
<dbReference type="Proteomes" id="UP000006190">
    <property type="component" value="Unassembled WGS sequence"/>
</dbReference>
<dbReference type="InterPro" id="IPR050721">
    <property type="entry name" value="Trk_Ktr_HKT_K-transport"/>
</dbReference>
<dbReference type="SUPFAM" id="SSF116726">
    <property type="entry name" value="TrkA C-terminal domain-like"/>
    <property type="match status" value="1"/>
</dbReference>
<name>H3NIP3_9LACT</name>
<dbReference type="OrthoDB" id="9776294at2"/>
<keyword evidence="4" id="KW-0520">NAD</keyword>
<protein>
    <recommendedName>
        <fullName evidence="1">Trk system potassium uptake protein TrkA</fullName>
    </recommendedName>
</protein>
<dbReference type="PROSITE" id="PS51201">
    <property type="entry name" value="RCK_N"/>
    <property type="match status" value="1"/>
</dbReference>
<organism evidence="7 8">
    <name type="scientific">Facklamia languida CCUG 37842</name>
    <dbReference type="NCBI Taxonomy" id="883113"/>
    <lineage>
        <taxon>Bacteria</taxon>
        <taxon>Bacillati</taxon>
        <taxon>Bacillota</taxon>
        <taxon>Bacilli</taxon>
        <taxon>Lactobacillales</taxon>
        <taxon>Aerococcaceae</taxon>
        <taxon>Facklamia</taxon>
    </lineage>
</organism>
<proteinExistence type="predicted"/>
<evidence type="ECO:0000256" key="3">
    <source>
        <dbReference type="ARBA" id="ARBA00022958"/>
    </source>
</evidence>
<dbReference type="AlphaFoldDB" id="H3NIP3"/>